<evidence type="ECO:0000313" key="1">
    <source>
        <dbReference type="EMBL" id="KAA1075742.1"/>
    </source>
</evidence>
<proteinExistence type="predicted"/>
<keyword evidence="2" id="KW-1185">Reference proteome</keyword>
<organism evidence="1 2">
    <name type="scientific">Puccinia graminis f. sp. tritici</name>
    <dbReference type="NCBI Taxonomy" id="56615"/>
    <lineage>
        <taxon>Eukaryota</taxon>
        <taxon>Fungi</taxon>
        <taxon>Dikarya</taxon>
        <taxon>Basidiomycota</taxon>
        <taxon>Pucciniomycotina</taxon>
        <taxon>Pucciniomycetes</taxon>
        <taxon>Pucciniales</taxon>
        <taxon>Pucciniaceae</taxon>
        <taxon>Puccinia</taxon>
    </lineage>
</organism>
<evidence type="ECO:0000313" key="2">
    <source>
        <dbReference type="Proteomes" id="UP000324748"/>
    </source>
</evidence>
<protein>
    <submittedName>
        <fullName evidence="1">Uncharacterized protein</fullName>
    </submittedName>
</protein>
<dbReference type="AlphaFoldDB" id="A0A5B0MGA0"/>
<gene>
    <name evidence="1" type="ORF">PGT21_000302</name>
</gene>
<name>A0A5B0MGA0_PUCGR</name>
<dbReference type="InterPro" id="IPR046807">
    <property type="entry name" value="Tra1_central"/>
</dbReference>
<accession>A0A5B0MGA0</accession>
<dbReference type="OrthoDB" id="3041178at2759"/>
<comment type="caution">
    <text evidence="1">The sequence shown here is derived from an EMBL/GenBank/DDBJ whole genome shotgun (WGS) entry which is preliminary data.</text>
</comment>
<dbReference type="Proteomes" id="UP000324748">
    <property type="component" value="Unassembled WGS sequence"/>
</dbReference>
<sequence>MWHGVIAERGQGPFIGVAPTITKAGKRSQHTELMIAQVKVMSFIAYVIRAQATLVQPFGTEIPTIVLRILKDIPPESSLSRRELIVALRHILGTEYRSLFIPFFERPAELSSIHGYRDHFL</sequence>
<reference evidence="1 2" key="1">
    <citation type="submission" date="2019-05" db="EMBL/GenBank/DDBJ databases">
        <title>Emergence of the Ug99 lineage of the wheat stem rust pathogen through somatic hybridization.</title>
        <authorList>
            <person name="Li F."/>
            <person name="Upadhyaya N.M."/>
            <person name="Sperschneider J."/>
            <person name="Matny O."/>
            <person name="Nguyen-Phuc H."/>
            <person name="Mago R."/>
            <person name="Raley C."/>
            <person name="Miller M.E."/>
            <person name="Silverstein K.A.T."/>
            <person name="Henningsen E."/>
            <person name="Hirsch C.D."/>
            <person name="Visser B."/>
            <person name="Pretorius Z.A."/>
            <person name="Steffenson B.J."/>
            <person name="Schwessinger B."/>
            <person name="Dodds P.N."/>
            <person name="Figueroa M."/>
        </authorList>
    </citation>
    <scope>NUCLEOTIDE SEQUENCE [LARGE SCALE GENOMIC DNA]</scope>
    <source>
        <strain evidence="1">21-0</strain>
    </source>
</reference>
<dbReference type="Pfam" id="PF20175">
    <property type="entry name" value="Tra1_central"/>
    <property type="match status" value="1"/>
</dbReference>
<dbReference type="EMBL" id="VSWC01000148">
    <property type="protein sequence ID" value="KAA1075742.1"/>
    <property type="molecule type" value="Genomic_DNA"/>
</dbReference>